<organism evidence="1 2">
    <name type="scientific">Littorina saxatilis</name>
    <dbReference type="NCBI Taxonomy" id="31220"/>
    <lineage>
        <taxon>Eukaryota</taxon>
        <taxon>Metazoa</taxon>
        <taxon>Spiralia</taxon>
        <taxon>Lophotrochozoa</taxon>
        <taxon>Mollusca</taxon>
        <taxon>Gastropoda</taxon>
        <taxon>Caenogastropoda</taxon>
        <taxon>Littorinimorpha</taxon>
        <taxon>Littorinoidea</taxon>
        <taxon>Littorinidae</taxon>
        <taxon>Littorina</taxon>
    </lineage>
</organism>
<proteinExistence type="predicted"/>
<sequence length="191" mass="21231">MLRSMDVYTSTSTPSSPCPIDLEELDIDRVTGLLDIDRVSGLLDIDRVSGLLDIDRVSGLLDIDRVSGLLDIDRVSGLLDIDRVARWGGLRHRHLNQDTSLRWRGPHEERDHPTNRKPPTFNGKTSWGDFLIQFKIVASMNGWSKRRCAMELAACLRDQAVSVLTQLHAALRGDYDALVGGLRRARGSAGS</sequence>
<dbReference type="EMBL" id="JBAMIC010000018">
    <property type="protein sequence ID" value="KAK7095510.1"/>
    <property type="molecule type" value="Genomic_DNA"/>
</dbReference>
<name>A0AAN9G6C9_9CAEN</name>
<comment type="caution">
    <text evidence="1">The sequence shown here is derived from an EMBL/GenBank/DDBJ whole genome shotgun (WGS) entry which is preliminary data.</text>
</comment>
<evidence type="ECO:0000313" key="2">
    <source>
        <dbReference type="Proteomes" id="UP001374579"/>
    </source>
</evidence>
<gene>
    <name evidence="1" type="ORF">V1264_006906</name>
</gene>
<dbReference type="Proteomes" id="UP001374579">
    <property type="component" value="Unassembled WGS sequence"/>
</dbReference>
<reference evidence="1 2" key="1">
    <citation type="submission" date="2024-02" db="EMBL/GenBank/DDBJ databases">
        <title>Chromosome-scale genome assembly of the rough periwinkle Littorina saxatilis.</title>
        <authorList>
            <person name="De Jode A."/>
            <person name="Faria R."/>
            <person name="Formenti G."/>
            <person name="Sims Y."/>
            <person name="Smith T.P."/>
            <person name="Tracey A."/>
            <person name="Wood J.M.D."/>
            <person name="Zagrodzka Z.B."/>
            <person name="Johannesson K."/>
            <person name="Butlin R.K."/>
            <person name="Leder E.H."/>
        </authorList>
    </citation>
    <scope>NUCLEOTIDE SEQUENCE [LARGE SCALE GENOMIC DNA]</scope>
    <source>
        <strain evidence="1">Snail1</strain>
        <tissue evidence="1">Muscle</tissue>
    </source>
</reference>
<keyword evidence="2" id="KW-1185">Reference proteome</keyword>
<accession>A0AAN9G6C9</accession>
<dbReference type="AlphaFoldDB" id="A0AAN9G6C9"/>
<protein>
    <submittedName>
        <fullName evidence="1">Uncharacterized protein</fullName>
    </submittedName>
</protein>
<evidence type="ECO:0000313" key="1">
    <source>
        <dbReference type="EMBL" id="KAK7095510.1"/>
    </source>
</evidence>